<dbReference type="PANTHER" id="PTHR24326">
    <property type="entry name" value="HOMEOBOX-LEUCINE ZIPPER PROTEIN"/>
    <property type="match status" value="1"/>
</dbReference>
<evidence type="ECO:0000259" key="13">
    <source>
        <dbReference type="PROSITE" id="PS50071"/>
    </source>
</evidence>
<feature type="region of interest" description="Disordered" evidence="12">
    <location>
        <begin position="1"/>
        <end position="36"/>
    </location>
</feature>
<dbReference type="SUPFAM" id="SSF46689">
    <property type="entry name" value="Homeodomain-like"/>
    <property type="match status" value="1"/>
</dbReference>
<keyword evidence="5 10" id="KW-0804">Transcription</keyword>
<dbReference type="GO" id="GO:0043565">
    <property type="term" value="F:sequence-specific DNA binding"/>
    <property type="evidence" value="ECO:0000318"/>
    <property type="project" value="GO_Central"/>
</dbReference>
<dbReference type="Pfam" id="PF00046">
    <property type="entry name" value="Homeodomain"/>
    <property type="match status" value="1"/>
</dbReference>
<keyword evidence="3 8" id="KW-0238">DNA-binding</keyword>
<dbReference type="PANTHER" id="PTHR24326:SF547">
    <property type="entry name" value="HOMEOBOX-LEUCINE ZIPPER PROTEIN ATHB-6"/>
    <property type="match status" value="1"/>
</dbReference>
<dbReference type="InterPro" id="IPR001356">
    <property type="entry name" value="HD"/>
</dbReference>
<keyword evidence="2 10" id="KW-0805">Transcription regulation</keyword>
<keyword evidence="6 8" id="KW-0539">Nucleus</keyword>
<dbReference type="PROSITE" id="PS00027">
    <property type="entry name" value="HOMEOBOX_1"/>
    <property type="match status" value="1"/>
</dbReference>
<feature type="compositionally biased region" description="Basic residues" evidence="12">
    <location>
        <begin position="17"/>
        <end position="26"/>
    </location>
</feature>
<evidence type="ECO:0000256" key="5">
    <source>
        <dbReference type="ARBA" id="ARBA00023163"/>
    </source>
</evidence>
<keyword evidence="4 8" id="KW-0371">Homeobox</keyword>
<evidence type="ECO:0000256" key="9">
    <source>
        <dbReference type="RuleBase" id="RU000682"/>
    </source>
</evidence>
<dbReference type="PRINTS" id="PR00031">
    <property type="entry name" value="HTHREPRESSR"/>
</dbReference>
<dbReference type="GO" id="GO:0005634">
    <property type="term" value="C:nucleus"/>
    <property type="evidence" value="ECO:0000318"/>
    <property type="project" value="GO_Central"/>
</dbReference>
<dbReference type="SMART" id="SM00389">
    <property type="entry name" value="HOX"/>
    <property type="match status" value="1"/>
</dbReference>
<dbReference type="EMBL" id="KI392312">
    <property type="protein sequence ID" value="ERN17580.1"/>
    <property type="molecule type" value="Genomic_DNA"/>
</dbReference>
<dbReference type="CDD" id="cd00086">
    <property type="entry name" value="homeodomain"/>
    <property type="match status" value="1"/>
</dbReference>
<comment type="function">
    <text evidence="10">Transcription factor.</text>
</comment>
<evidence type="ECO:0000256" key="2">
    <source>
        <dbReference type="ARBA" id="ARBA00023015"/>
    </source>
</evidence>
<evidence type="ECO:0000256" key="10">
    <source>
        <dbReference type="RuleBase" id="RU369038"/>
    </source>
</evidence>
<organism evidence="14 15">
    <name type="scientific">Amborella trichopoda</name>
    <dbReference type="NCBI Taxonomy" id="13333"/>
    <lineage>
        <taxon>Eukaryota</taxon>
        <taxon>Viridiplantae</taxon>
        <taxon>Streptophyta</taxon>
        <taxon>Embryophyta</taxon>
        <taxon>Tracheophyta</taxon>
        <taxon>Spermatophyta</taxon>
        <taxon>Magnoliopsida</taxon>
        <taxon>Amborellales</taxon>
        <taxon>Amborellaceae</taxon>
        <taxon>Amborella</taxon>
    </lineage>
</organism>
<dbReference type="HOGENOM" id="CLU_100008_1_0_1"/>
<dbReference type="PROSITE" id="PS50071">
    <property type="entry name" value="HOMEOBOX_2"/>
    <property type="match status" value="1"/>
</dbReference>
<keyword evidence="11" id="KW-0175">Coiled coil</keyword>
<feature type="region of interest" description="Disordered" evidence="12">
    <location>
        <begin position="137"/>
        <end position="158"/>
    </location>
</feature>
<evidence type="ECO:0000256" key="7">
    <source>
        <dbReference type="ARBA" id="ARBA00025748"/>
    </source>
</evidence>
<dbReference type="FunFam" id="1.10.10.60:FF:000144">
    <property type="entry name" value="homeobox-leucine zipper protein ATHB-6-like"/>
    <property type="match status" value="1"/>
</dbReference>
<gene>
    <name evidence="14" type="ORF">AMTR_s00059p00141510</name>
</gene>
<evidence type="ECO:0000256" key="6">
    <source>
        <dbReference type="ARBA" id="ARBA00023242"/>
    </source>
</evidence>
<dbReference type="AlphaFoldDB" id="U5D5T9"/>
<proteinExistence type="inferred from homology"/>
<dbReference type="InterPro" id="IPR000047">
    <property type="entry name" value="HTH_motif"/>
</dbReference>
<comment type="similarity">
    <text evidence="7 10">Belongs to the HD-ZIP homeobox family. Class I subfamily.</text>
</comment>
<dbReference type="InterPro" id="IPR009057">
    <property type="entry name" value="Homeodomain-like_sf"/>
</dbReference>
<evidence type="ECO:0000256" key="4">
    <source>
        <dbReference type="ARBA" id="ARBA00023155"/>
    </source>
</evidence>
<dbReference type="Gramene" id="ERN17580">
    <property type="protein sequence ID" value="ERN17580"/>
    <property type="gene ID" value="AMTR_s00059p00141510"/>
</dbReference>
<evidence type="ECO:0000313" key="14">
    <source>
        <dbReference type="EMBL" id="ERN17580.1"/>
    </source>
</evidence>
<dbReference type="GO" id="GO:0045893">
    <property type="term" value="P:positive regulation of DNA-templated transcription"/>
    <property type="evidence" value="ECO:0000318"/>
    <property type="project" value="GO_Central"/>
</dbReference>
<feature type="coiled-coil region" evidence="11">
    <location>
        <begin position="81"/>
        <end position="136"/>
    </location>
</feature>
<dbReference type="STRING" id="13333.U5D5T9"/>
<dbReference type="Proteomes" id="UP000017836">
    <property type="component" value="Unassembled WGS sequence"/>
</dbReference>
<dbReference type="Gene3D" id="1.10.10.60">
    <property type="entry name" value="Homeodomain-like"/>
    <property type="match status" value="1"/>
</dbReference>
<evidence type="ECO:0000256" key="11">
    <source>
        <dbReference type="SAM" id="Coils"/>
    </source>
</evidence>
<dbReference type="OMA" id="FSMEQPH"/>
<dbReference type="GO" id="GO:0000981">
    <property type="term" value="F:DNA-binding transcription factor activity, RNA polymerase II-specific"/>
    <property type="evidence" value="ECO:0007669"/>
    <property type="project" value="UniProtKB-UniRule"/>
</dbReference>
<evidence type="ECO:0000313" key="15">
    <source>
        <dbReference type="Proteomes" id="UP000017836"/>
    </source>
</evidence>
<evidence type="ECO:0000256" key="1">
    <source>
        <dbReference type="ARBA" id="ARBA00004123"/>
    </source>
</evidence>
<sequence length="187" mass="21767">MSMLFYSGSYPSPKKDVRQRRRRKKGKGTESELKKRRLSAEQVSFLEMNFGSQQKLESERKAKLASELGLDPRQVAVWFQNRRARWKNKQLEEDLKLLKSQYEAAANEKRELEAEVMELREKLSVAENEIVRLTEGSNVTSKAEKSSSPSSSLMGDFEPEQPNNFMIMPDNISINTLEWFNYYANLF</sequence>
<evidence type="ECO:0000256" key="8">
    <source>
        <dbReference type="PROSITE-ProRule" id="PRU00108"/>
    </source>
</evidence>
<dbReference type="InterPro" id="IPR017970">
    <property type="entry name" value="Homeobox_CS"/>
</dbReference>
<accession>U5D5T9</accession>
<keyword evidence="15" id="KW-1185">Reference proteome</keyword>
<comment type="subcellular location">
    <subcellularLocation>
        <location evidence="1 8 9">Nucleus</location>
    </subcellularLocation>
</comment>
<evidence type="ECO:0000256" key="3">
    <source>
        <dbReference type="ARBA" id="ARBA00023125"/>
    </source>
</evidence>
<protein>
    <recommendedName>
        <fullName evidence="10">Homeobox-leucine zipper protein</fullName>
    </recommendedName>
    <alternativeName>
        <fullName evidence="10">HD-ZIP protein</fullName>
    </alternativeName>
    <alternativeName>
        <fullName evidence="10">Homeodomain transcription factor</fullName>
    </alternativeName>
</protein>
<dbReference type="InterPro" id="IPR045224">
    <property type="entry name" value="HDZip_class_I_plant"/>
</dbReference>
<feature type="domain" description="Homeobox" evidence="13">
    <location>
        <begin position="29"/>
        <end position="89"/>
    </location>
</feature>
<dbReference type="GO" id="GO:0000976">
    <property type="term" value="F:transcription cis-regulatory region binding"/>
    <property type="evidence" value="ECO:0007669"/>
    <property type="project" value="UniProtKB-ARBA"/>
</dbReference>
<evidence type="ECO:0000256" key="12">
    <source>
        <dbReference type="SAM" id="MobiDB-lite"/>
    </source>
</evidence>
<feature type="DNA-binding region" description="Homeobox" evidence="8">
    <location>
        <begin position="31"/>
        <end position="90"/>
    </location>
</feature>
<dbReference type="eggNOG" id="KOG0483">
    <property type="taxonomic scope" value="Eukaryota"/>
</dbReference>
<name>U5D5T9_AMBTC</name>
<reference evidence="15" key="1">
    <citation type="journal article" date="2013" name="Science">
        <title>The Amborella genome and the evolution of flowering plants.</title>
        <authorList>
            <consortium name="Amborella Genome Project"/>
        </authorList>
    </citation>
    <scope>NUCLEOTIDE SEQUENCE [LARGE SCALE GENOMIC DNA]</scope>
</reference>